<keyword evidence="3" id="KW-0597">Phosphoprotein</keyword>
<dbReference type="PANTHER" id="PTHR30295:SF1">
    <property type="entry name" value="DNA PROTECTION DURING STARVATION PROTEIN"/>
    <property type="match status" value="1"/>
</dbReference>
<dbReference type="GO" id="GO:0008199">
    <property type="term" value="F:ferric iron binding"/>
    <property type="evidence" value="ECO:0007669"/>
    <property type="project" value="InterPro"/>
</dbReference>
<dbReference type="InterPro" id="IPR008331">
    <property type="entry name" value="Ferritin_DPS_dom"/>
</dbReference>
<dbReference type="AlphaFoldDB" id="G4MDU9"/>
<feature type="compositionally biased region" description="Low complexity" evidence="4">
    <location>
        <begin position="406"/>
        <end position="419"/>
    </location>
</feature>
<dbReference type="PANTHER" id="PTHR30295">
    <property type="entry name" value="BACTERIOFERRITIN"/>
    <property type="match status" value="1"/>
</dbReference>
<dbReference type="Gene3D" id="3.40.50.2300">
    <property type="match status" value="1"/>
</dbReference>
<evidence type="ECO:0000313" key="7">
    <source>
        <dbReference type="Proteomes" id="UP000003511"/>
    </source>
</evidence>
<dbReference type="GO" id="GO:0005829">
    <property type="term" value="C:cytosol"/>
    <property type="evidence" value="ECO:0007669"/>
    <property type="project" value="TreeGrafter"/>
</dbReference>
<dbReference type="InterPro" id="IPR001789">
    <property type="entry name" value="Sig_transdc_resp-reg_receiver"/>
</dbReference>
<evidence type="ECO:0000256" key="2">
    <source>
        <dbReference type="ARBA" id="ARBA00023004"/>
    </source>
</evidence>
<dbReference type="GO" id="GO:0000160">
    <property type="term" value="P:phosphorelay signal transduction system"/>
    <property type="evidence" value="ECO:0007669"/>
    <property type="project" value="InterPro"/>
</dbReference>
<dbReference type="CDD" id="cd17535">
    <property type="entry name" value="REC_NarL-like"/>
    <property type="match status" value="1"/>
</dbReference>
<evidence type="ECO:0000256" key="3">
    <source>
        <dbReference type="PROSITE-ProRule" id="PRU00169"/>
    </source>
</evidence>
<evidence type="ECO:0000259" key="5">
    <source>
        <dbReference type="PROSITE" id="PS50110"/>
    </source>
</evidence>
<dbReference type="GO" id="GO:0004322">
    <property type="term" value="F:ferroxidase activity"/>
    <property type="evidence" value="ECO:0007669"/>
    <property type="project" value="TreeGrafter"/>
</dbReference>
<dbReference type="SUPFAM" id="SSF47240">
    <property type="entry name" value="Ferritin-like"/>
    <property type="match status" value="1"/>
</dbReference>
<evidence type="ECO:0000256" key="1">
    <source>
        <dbReference type="ARBA" id="ARBA00022434"/>
    </source>
</evidence>
<feature type="modified residue" description="4-aspartylphosphate" evidence="3">
    <location>
        <position position="318"/>
    </location>
</feature>
<dbReference type="SMART" id="SM00448">
    <property type="entry name" value="REC"/>
    <property type="match status" value="1"/>
</dbReference>
<proteinExistence type="predicted"/>
<dbReference type="InterPro" id="IPR011006">
    <property type="entry name" value="CheY-like_superfamily"/>
</dbReference>
<feature type="compositionally biased region" description="Polar residues" evidence="4">
    <location>
        <begin position="28"/>
        <end position="39"/>
    </location>
</feature>
<dbReference type="HOGENOM" id="CLU_629598_0_0_4"/>
<evidence type="ECO:0000313" key="6">
    <source>
        <dbReference type="EMBL" id="CCD39328.1"/>
    </source>
</evidence>
<sequence length="435" mass="47960">MAHASECLMDSRAPFMPRAPCERADARTCSSDRQPTTSQERIKMSKSSAVKAAPSHSGDAFVIDVEKIRADARQHMDESPVAPSYGADRETVLKLLNDSLATEIVCTLRYKRHYFMAKGIHSEAVAQEFLQHANEEQQHADTLAERIVQLGGAPNFAPDGLSSRAHSEYSEGKDLIDMIRENLITERIAAIDTYREIIRYLGNKDVTTRRIFEEILAVEEDTPTTWPTCCKAATADVDDASRRGRTPEMTVQLLQQLPAARMARTIRVLIADDHAIVRSGFRQFVADESDMEVAAEAATGDETIALVGAQACDVVLLDIAMSNKNGIDTLRVIKQIRPEQGVLALGLPEPVRDHPAQSGRERLSEQGRRARRNRARDPHSRAGTAICPSSSRTRSPTSPPPSGLTSCCRSASSRSSARSRAARSRRISRRSCICR</sequence>
<comment type="caution">
    <text evidence="6">The sequence shown here is derived from an EMBL/GenBank/DDBJ whole genome shotgun (WGS) entry which is preliminary data.</text>
</comment>
<dbReference type="Pfam" id="PF00210">
    <property type="entry name" value="Ferritin"/>
    <property type="match status" value="1"/>
</dbReference>
<gene>
    <name evidence="6" type="ORF">BKIR_c47_5618</name>
</gene>
<feature type="region of interest" description="Disordered" evidence="4">
    <location>
        <begin position="21"/>
        <end position="50"/>
    </location>
</feature>
<dbReference type="CDD" id="cd00657">
    <property type="entry name" value="Ferritin_like"/>
    <property type="match status" value="1"/>
</dbReference>
<feature type="region of interest" description="Disordered" evidence="4">
    <location>
        <begin position="346"/>
        <end position="435"/>
    </location>
</feature>
<keyword evidence="2" id="KW-0408">Iron</keyword>
<dbReference type="BioCyc" id="CBUR1055526:G10QW-434-MONOMER"/>
<dbReference type="InterPro" id="IPR009078">
    <property type="entry name" value="Ferritin-like_SF"/>
</dbReference>
<accession>G4MDU9</accession>
<dbReference type="Gene3D" id="1.20.1260.10">
    <property type="match status" value="1"/>
</dbReference>
<dbReference type="Proteomes" id="UP000003511">
    <property type="component" value="Unassembled WGS sequence"/>
</dbReference>
<keyword evidence="7" id="KW-1185">Reference proteome</keyword>
<dbReference type="Pfam" id="PF00072">
    <property type="entry name" value="Response_reg"/>
    <property type="match status" value="1"/>
</dbReference>
<dbReference type="InterPro" id="IPR012347">
    <property type="entry name" value="Ferritin-like"/>
</dbReference>
<feature type="compositionally biased region" description="Basic and acidic residues" evidence="4">
    <location>
        <begin position="350"/>
        <end position="368"/>
    </location>
</feature>
<dbReference type="GO" id="GO:0006879">
    <property type="term" value="P:intracellular iron ion homeostasis"/>
    <property type="evidence" value="ECO:0007669"/>
    <property type="project" value="UniProtKB-KW"/>
</dbReference>
<dbReference type="GO" id="GO:0020037">
    <property type="term" value="F:heme binding"/>
    <property type="evidence" value="ECO:0007669"/>
    <property type="project" value="TreeGrafter"/>
</dbReference>
<dbReference type="SUPFAM" id="SSF52172">
    <property type="entry name" value="CheY-like"/>
    <property type="match status" value="1"/>
</dbReference>
<evidence type="ECO:0000256" key="4">
    <source>
        <dbReference type="SAM" id="MobiDB-lite"/>
    </source>
</evidence>
<organism evidence="6 7">
    <name type="scientific">Candidatus Paraburkholderia kirkii UZHbot1</name>
    <dbReference type="NCBI Taxonomy" id="1055526"/>
    <lineage>
        <taxon>Bacteria</taxon>
        <taxon>Pseudomonadati</taxon>
        <taxon>Pseudomonadota</taxon>
        <taxon>Betaproteobacteria</taxon>
        <taxon>Burkholderiales</taxon>
        <taxon>Burkholderiaceae</taxon>
        <taxon>Paraburkholderia</taxon>
    </lineage>
</organism>
<keyword evidence="1" id="KW-0409">Iron storage</keyword>
<dbReference type="STRING" id="1055526.BKIR_c47_5618"/>
<dbReference type="EMBL" id="CAFE01000213">
    <property type="protein sequence ID" value="CCD39328.1"/>
    <property type="molecule type" value="Genomic_DNA"/>
</dbReference>
<reference evidence="6 7" key="1">
    <citation type="submission" date="2011-09" db="EMBL/GenBank/DDBJ databases">
        <authorList>
            <person name="Carlier A."/>
        </authorList>
    </citation>
    <scope>NUCLEOTIDE SEQUENCE [LARGE SCALE GENOMIC DNA]</scope>
    <source>
        <strain evidence="6 7">UZHbot1</strain>
    </source>
</reference>
<protein>
    <submittedName>
        <fullName evidence="6">Bacterioferritin</fullName>
    </submittedName>
</protein>
<dbReference type="PROSITE" id="PS50110">
    <property type="entry name" value="RESPONSE_REGULATORY"/>
    <property type="match status" value="1"/>
</dbReference>
<dbReference type="InterPro" id="IPR058245">
    <property type="entry name" value="NreC/VraR/RcsB-like_REC"/>
</dbReference>
<feature type="domain" description="Response regulatory" evidence="5">
    <location>
        <begin position="267"/>
        <end position="435"/>
    </location>
</feature>
<name>G4MDU9_9BURK</name>
<reference evidence="6 7" key="2">
    <citation type="submission" date="2011-10" db="EMBL/GenBank/DDBJ databases">
        <title>Draft genome sequence of Candidatus Burkholderia kirkii.</title>
        <authorList>
            <person name="Carlier A.L."/>
            <person name="Eberl L."/>
        </authorList>
    </citation>
    <scope>NUCLEOTIDE SEQUENCE [LARGE SCALE GENOMIC DNA]</scope>
    <source>
        <strain evidence="6 7">UZHbot1</strain>
    </source>
</reference>
<feature type="compositionally biased region" description="Basic residues" evidence="4">
    <location>
        <begin position="420"/>
        <end position="429"/>
    </location>
</feature>